<dbReference type="EMBL" id="LZFO01000003">
    <property type="protein sequence ID" value="OFI07470.1"/>
    <property type="molecule type" value="Genomic_DNA"/>
</dbReference>
<keyword evidence="2" id="KW-1185">Reference proteome</keyword>
<dbReference type="AlphaFoldDB" id="A0A1E8F1I3"/>
<proteinExistence type="predicted"/>
<comment type="caution">
    <text evidence="1">The sequence shown here is derived from an EMBL/GenBank/DDBJ whole genome shotgun (WGS) entry which is preliminary data.</text>
</comment>
<organism evidence="1 2">
    <name type="scientific">Clostridium acetireducens DSM 10703</name>
    <dbReference type="NCBI Taxonomy" id="1121290"/>
    <lineage>
        <taxon>Bacteria</taxon>
        <taxon>Bacillati</taxon>
        <taxon>Bacillota</taxon>
        <taxon>Clostridia</taxon>
        <taxon>Eubacteriales</taxon>
        <taxon>Clostridiaceae</taxon>
        <taxon>Clostridium</taxon>
    </lineage>
</organism>
<evidence type="ECO:0000313" key="2">
    <source>
        <dbReference type="Proteomes" id="UP000175744"/>
    </source>
</evidence>
<dbReference type="OrthoDB" id="9933337at2"/>
<gene>
    <name evidence="1" type="ORF">CLOACE_02990</name>
</gene>
<sequence>MPVGVRFAKIEQNNLSKELGKKEPISQQLNIWGQEDFQKEGYIEYIGKGEFGDYDKFKIAYYVIEKITGYYKEARVENLLVEEEKFFYVAPDNSYILIRASKKDSYKIINLLQKSGQVDIGQTELDMKELREKLSQDKSKIKSIVGAWITNLEDVNINTVAIFGTEVDQSDEFGDYVSQEESKISMLIIDFGEETIAITHEFGAIFYNRRSELKLLEGYEIVKRLLSSLDMFL</sequence>
<dbReference type="Proteomes" id="UP000175744">
    <property type="component" value="Unassembled WGS sequence"/>
</dbReference>
<protein>
    <submittedName>
        <fullName evidence="1">Uncharacterized protein</fullName>
    </submittedName>
</protein>
<reference evidence="1 2" key="1">
    <citation type="submission" date="2016-06" db="EMBL/GenBank/DDBJ databases">
        <title>Genome sequence of Clostridium acetireducens DSM 10703.</title>
        <authorList>
            <person name="Poehlein A."/>
            <person name="Fluechter S."/>
            <person name="Duerre P."/>
            <person name="Daniel R."/>
        </authorList>
    </citation>
    <scope>NUCLEOTIDE SEQUENCE [LARGE SCALE GENOMIC DNA]</scope>
    <source>
        <strain evidence="1 2">DSM 10703</strain>
    </source>
</reference>
<accession>A0A1E8F1I3</accession>
<dbReference type="RefSeq" id="WP_070109269.1">
    <property type="nucleotide sequence ID" value="NZ_LZFO01000003.1"/>
</dbReference>
<dbReference type="STRING" id="1121290.CLAOCE_02990"/>
<evidence type="ECO:0000313" key="1">
    <source>
        <dbReference type="EMBL" id="OFI07470.1"/>
    </source>
</evidence>
<name>A0A1E8F1I3_9CLOT</name>